<evidence type="ECO:0000259" key="1">
    <source>
        <dbReference type="SMART" id="SM00382"/>
    </source>
</evidence>
<dbReference type="InterPro" id="IPR050764">
    <property type="entry name" value="CbbQ/NirQ/NorQ/GpvN"/>
</dbReference>
<organism evidence="2 3">
    <name type="scientific">Deinococcus ruber</name>
    <dbReference type="NCBI Taxonomy" id="1848197"/>
    <lineage>
        <taxon>Bacteria</taxon>
        <taxon>Thermotogati</taxon>
        <taxon>Deinococcota</taxon>
        <taxon>Deinococci</taxon>
        <taxon>Deinococcales</taxon>
        <taxon>Deinococcaceae</taxon>
        <taxon>Deinococcus</taxon>
    </lineage>
</organism>
<protein>
    <submittedName>
        <fullName evidence="2">ATPase</fullName>
    </submittedName>
</protein>
<dbReference type="InterPro" id="IPR027417">
    <property type="entry name" value="P-loop_NTPase"/>
</dbReference>
<keyword evidence="3" id="KW-1185">Reference proteome</keyword>
<dbReference type="Proteomes" id="UP000603865">
    <property type="component" value="Unassembled WGS sequence"/>
</dbReference>
<dbReference type="Pfam" id="PF07728">
    <property type="entry name" value="AAA_5"/>
    <property type="match status" value="1"/>
</dbReference>
<reference evidence="2" key="1">
    <citation type="journal article" date="2014" name="Int. J. Syst. Evol. Microbiol.">
        <title>Complete genome sequence of Corynebacterium casei LMG S-19264T (=DSM 44701T), isolated from a smear-ripened cheese.</title>
        <authorList>
            <consortium name="US DOE Joint Genome Institute (JGI-PGF)"/>
            <person name="Walter F."/>
            <person name="Albersmeier A."/>
            <person name="Kalinowski J."/>
            <person name="Ruckert C."/>
        </authorList>
    </citation>
    <scope>NUCLEOTIDE SEQUENCE</scope>
    <source>
        <strain evidence="2">JCM 31311</strain>
    </source>
</reference>
<evidence type="ECO:0000313" key="2">
    <source>
        <dbReference type="EMBL" id="GGR26416.1"/>
    </source>
</evidence>
<dbReference type="GO" id="GO:0005524">
    <property type="term" value="F:ATP binding"/>
    <property type="evidence" value="ECO:0007669"/>
    <property type="project" value="InterPro"/>
</dbReference>
<dbReference type="CDD" id="cd00009">
    <property type="entry name" value="AAA"/>
    <property type="match status" value="1"/>
</dbReference>
<reference evidence="2" key="2">
    <citation type="submission" date="2020-09" db="EMBL/GenBank/DDBJ databases">
        <authorList>
            <person name="Sun Q."/>
            <person name="Ohkuma M."/>
        </authorList>
    </citation>
    <scope>NUCLEOTIDE SEQUENCE</scope>
    <source>
        <strain evidence="2">JCM 31311</strain>
    </source>
</reference>
<feature type="domain" description="AAA+ ATPase" evidence="1">
    <location>
        <begin position="32"/>
        <end position="194"/>
    </location>
</feature>
<dbReference type="Gene3D" id="3.40.50.300">
    <property type="entry name" value="P-loop containing nucleotide triphosphate hydrolases"/>
    <property type="match status" value="1"/>
</dbReference>
<evidence type="ECO:0000313" key="3">
    <source>
        <dbReference type="Proteomes" id="UP000603865"/>
    </source>
</evidence>
<dbReference type="PANTHER" id="PTHR42759:SF1">
    <property type="entry name" value="MAGNESIUM-CHELATASE SUBUNIT CHLD"/>
    <property type="match status" value="1"/>
</dbReference>
<dbReference type="GO" id="GO:0016887">
    <property type="term" value="F:ATP hydrolysis activity"/>
    <property type="evidence" value="ECO:0007669"/>
    <property type="project" value="InterPro"/>
</dbReference>
<dbReference type="RefSeq" id="WP_229776390.1">
    <property type="nucleotide sequence ID" value="NZ_BMQL01000038.1"/>
</dbReference>
<comment type="caution">
    <text evidence="2">The sequence shown here is derived from an EMBL/GenBank/DDBJ whole genome shotgun (WGS) entry which is preliminary data.</text>
</comment>
<dbReference type="AlphaFoldDB" id="A0A918FC89"/>
<dbReference type="InterPro" id="IPR003593">
    <property type="entry name" value="AAA+_ATPase"/>
</dbReference>
<dbReference type="EMBL" id="BMQL01000038">
    <property type="protein sequence ID" value="GGR26416.1"/>
    <property type="molecule type" value="Genomic_DNA"/>
</dbReference>
<proteinExistence type="predicted"/>
<name>A0A918FC89_9DEIO</name>
<dbReference type="PANTHER" id="PTHR42759">
    <property type="entry name" value="MOXR FAMILY PROTEIN"/>
    <property type="match status" value="1"/>
</dbReference>
<dbReference type="InterPro" id="IPR011704">
    <property type="entry name" value="ATPase_dyneun-rel_AAA"/>
</dbReference>
<dbReference type="SMART" id="SM00382">
    <property type="entry name" value="AAA"/>
    <property type="match status" value="1"/>
</dbReference>
<sequence length="313" mass="34978">MTDVSVLRAAFQERGYVTSDEFATALELMLALEKPLLIEGPAGVGKTESAKVLAGALGTRLIRLQCYEGLDASSALYEWNYPRQMLRIRLTEGSREGSVAEREAQIFSEDFLLKRPLLEAITQDASPVLLIDEIDRADEAFEAFLLELLSDFQISIPELGTVRATHRPRVILTSNRSRELSDALRRRCLYLWQGYPSPEQELLILHARLPGISARLSEQIVAVMATLRALPFHKVPGVAEALDWGLALMSLHAGHLDARTVQLTRGCIFKAREDWTLLEGRMALLEPIWNEAIGKRPALPESDFGYGNVSVRR</sequence>
<dbReference type="SUPFAM" id="SSF52540">
    <property type="entry name" value="P-loop containing nucleoside triphosphate hydrolases"/>
    <property type="match status" value="1"/>
</dbReference>
<accession>A0A918FC89</accession>
<gene>
    <name evidence="2" type="ORF">GCM10008957_42460</name>
</gene>